<dbReference type="CDD" id="cd12797">
    <property type="entry name" value="M23_peptidase"/>
    <property type="match status" value="1"/>
</dbReference>
<feature type="chain" id="PRO_5042992547" evidence="1">
    <location>
        <begin position="21"/>
        <end position="278"/>
    </location>
</feature>
<evidence type="ECO:0000313" key="3">
    <source>
        <dbReference type="EMBL" id="QOI45034.1"/>
    </source>
</evidence>
<dbReference type="PANTHER" id="PTHR21666:SF270">
    <property type="entry name" value="MUREIN HYDROLASE ACTIVATOR ENVC"/>
    <property type="match status" value="1"/>
</dbReference>
<dbReference type="PANTHER" id="PTHR21666">
    <property type="entry name" value="PEPTIDASE-RELATED"/>
    <property type="match status" value="1"/>
</dbReference>
<keyword evidence="3" id="KW-0614">Plasmid</keyword>
<keyword evidence="1" id="KW-0732">Signal</keyword>
<dbReference type="InterPro" id="IPR016047">
    <property type="entry name" value="M23ase_b-sheet_dom"/>
</dbReference>
<protein>
    <submittedName>
        <fullName evidence="3">M23 family metallopeptidase</fullName>
    </submittedName>
</protein>
<dbReference type="EMBL" id="CP043887">
    <property type="protein sequence ID" value="QOI45034.1"/>
    <property type="molecule type" value="Genomic_DNA"/>
</dbReference>
<dbReference type="Pfam" id="PF01551">
    <property type="entry name" value="Peptidase_M23"/>
    <property type="match status" value="1"/>
</dbReference>
<accession>A0AAP9WIM1</accession>
<dbReference type="SUPFAM" id="SSF51261">
    <property type="entry name" value="Duplicated hybrid motif"/>
    <property type="match status" value="1"/>
</dbReference>
<dbReference type="Gene3D" id="2.70.70.10">
    <property type="entry name" value="Glucose Permease (Domain IIA)"/>
    <property type="match status" value="1"/>
</dbReference>
<dbReference type="RefSeq" id="WP_192505736.1">
    <property type="nucleotide sequence ID" value="NZ_CP043887.1"/>
</dbReference>
<evidence type="ECO:0000313" key="4">
    <source>
        <dbReference type="Proteomes" id="UP000663124"/>
    </source>
</evidence>
<dbReference type="InterPro" id="IPR011055">
    <property type="entry name" value="Dup_hybrid_motif"/>
</dbReference>
<feature type="signal peptide" evidence="1">
    <location>
        <begin position="1"/>
        <end position="20"/>
    </location>
</feature>
<name>A0AAP9WIM1_LEPIR</name>
<feature type="domain" description="M23ase beta-sheet core" evidence="2">
    <location>
        <begin position="158"/>
        <end position="251"/>
    </location>
</feature>
<dbReference type="InterPro" id="IPR050570">
    <property type="entry name" value="Cell_wall_metabolism_enzyme"/>
</dbReference>
<evidence type="ECO:0000259" key="2">
    <source>
        <dbReference type="Pfam" id="PF01551"/>
    </source>
</evidence>
<dbReference type="Proteomes" id="UP000663124">
    <property type="component" value="Plasmid p2"/>
</dbReference>
<proteinExistence type="predicted"/>
<dbReference type="AlphaFoldDB" id="A0AAP9WIM1"/>
<gene>
    <name evidence="3" type="ORF">Lepto782_22850</name>
</gene>
<sequence length="278" mass="31581">MKKYLILMLLLFVQVGQINSSDDNYSVELDGLWKLNIESENSYKDKNYSPLYLRFLTNKNNDKYALILNSAYADFIATDLSVSCDELYICTIKNSKNSELLRFFVRNPKTIEIKYSLSDGENPLVELGSQFVRMDDHFRELYGSVVPIAKDTTGSIYSRGLRMKVEKSSNILTVSDGVIVFIDRSSKGYGGIVMVDHGSGVKSIYGPLDSIEVEEGDKVSKGHVLGKVGISARWPIFNAKVLYYIIFSNSKYNHPFDATAQLEDPLKFDWRKVEQKKK</sequence>
<reference evidence="3" key="1">
    <citation type="submission" date="2019-09" db="EMBL/GenBank/DDBJ databases">
        <title>Comparative Genomics of Leptospira interrogans Reveals Genome Plasticity - A Common Adaptive Strategy for Survival in Various Hosts.</title>
        <authorList>
            <person name="Ramli S.R."/>
            <person name="Bunk B."/>
            <person name="Goris M."/>
            <person name="Bhuju S."/>
            <person name="Jarek M."/>
            <person name="Sproer C."/>
            <person name="Mustakim S."/>
            <person name="Strommenger B."/>
            <person name="Pessler F."/>
        </authorList>
    </citation>
    <scope>NUCLEOTIDE SEQUENCE</scope>
    <source>
        <strain evidence="3">782</strain>
        <plasmid evidence="3">p2</plasmid>
    </source>
</reference>
<organism evidence="3 4">
    <name type="scientific">Leptospira interrogans serovar Canicola</name>
    <dbReference type="NCBI Taxonomy" id="211880"/>
    <lineage>
        <taxon>Bacteria</taxon>
        <taxon>Pseudomonadati</taxon>
        <taxon>Spirochaetota</taxon>
        <taxon>Spirochaetia</taxon>
        <taxon>Leptospirales</taxon>
        <taxon>Leptospiraceae</taxon>
        <taxon>Leptospira</taxon>
    </lineage>
</organism>
<evidence type="ECO:0000256" key="1">
    <source>
        <dbReference type="SAM" id="SignalP"/>
    </source>
</evidence>
<geneLocation type="plasmid" evidence="3 4">
    <name>p2</name>
</geneLocation>
<dbReference type="GO" id="GO:0004222">
    <property type="term" value="F:metalloendopeptidase activity"/>
    <property type="evidence" value="ECO:0007669"/>
    <property type="project" value="TreeGrafter"/>
</dbReference>